<reference evidence="2 3" key="1">
    <citation type="submission" date="2019-05" db="EMBL/GenBank/DDBJ databases">
        <title>Draft genomes of eight strains of Campylobacter helveticus isolated from cats and a dog in New Zealand.</title>
        <authorList>
            <person name="Bojanic K."/>
            <person name="Midwinter A.C."/>
            <person name="Biggs P.J."/>
            <person name="Acke E."/>
            <person name="Cornelius A.J."/>
            <person name="Marshall J.C."/>
        </authorList>
    </citation>
    <scope>NUCLEOTIDE SEQUENCE [LARGE SCALE GENOMIC DNA]</scope>
    <source>
        <strain evidence="2 3">ACP123b</strain>
    </source>
</reference>
<dbReference type="EMBL" id="VDBS01000099">
    <property type="protein sequence ID" value="TNB54915.1"/>
    <property type="molecule type" value="Genomic_DNA"/>
</dbReference>
<organism evidence="2 3">
    <name type="scientific">Campylobacter helveticus</name>
    <dbReference type="NCBI Taxonomy" id="28898"/>
    <lineage>
        <taxon>Bacteria</taxon>
        <taxon>Pseudomonadati</taxon>
        <taxon>Campylobacterota</taxon>
        <taxon>Epsilonproteobacteria</taxon>
        <taxon>Campylobacterales</taxon>
        <taxon>Campylobacteraceae</taxon>
        <taxon>Campylobacter</taxon>
    </lineage>
</organism>
<dbReference type="Proteomes" id="UP000306813">
    <property type="component" value="Unassembled WGS sequence"/>
</dbReference>
<evidence type="ECO:0000256" key="1">
    <source>
        <dbReference type="SAM" id="Coils"/>
    </source>
</evidence>
<evidence type="ECO:0000313" key="2">
    <source>
        <dbReference type="EMBL" id="TNB54915.1"/>
    </source>
</evidence>
<proteinExistence type="predicted"/>
<accession>A0AAX2UIN0</accession>
<evidence type="ECO:0008006" key="4">
    <source>
        <dbReference type="Google" id="ProtNLM"/>
    </source>
</evidence>
<protein>
    <recommendedName>
        <fullName evidence="4">HTH cro/C1-type domain-containing protein</fullName>
    </recommendedName>
</protein>
<sequence>MTKEEFKQLRAEAGFSSDSGFLRKMGYLSSNVANNWLNGRSEYPKFLRNIFFLLKLNREFNADEFKSFLLNLKSKLNEKKIKKAKLLKKDKRNLIKRVKAVSNNLSLEELKNKNAELQKELEVLEKLALEVKK</sequence>
<evidence type="ECO:0000313" key="3">
    <source>
        <dbReference type="Proteomes" id="UP000306813"/>
    </source>
</evidence>
<gene>
    <name evidence="2" type="ORF">FDW42_09845</name>
</gene>
<dbReference type="AlphaFoldDB" id="A0AAX2UIN0"/>
<comment type="caution">
    <text evidence="2">The sequence shown here is derived from an EMBL/GenBank/DDBJ whole genome shotgun (WGS) entry which is preliminary data.</text>
</comment>
<keyword evidence="1" id="KW-0175">Coiled coil</keyword>
<feature type="coiled-coil region" evidence="1">
    <location>
        <begin position="69"/>
        <end position="130"/>
    </location>
</feature>
<dbReference type="GeneID" id="52036030"/>
<dbReference type="RefSeq" id="WP_082199053.1">
    <property type="nucleotide sequence ID" value="NZ_CP020478.1"/>
</dbReference>
<name>A0AAX2UIN0_9BACT</name>
<dbReference type="KEGG" id="chv:CHELV3228_0105"/>